<reference evidence="1" key="1">
    <citation type="submission" date="2022-04" db="EMBL/GenBank/DDBJ databases">
        <title>Genome of the entomopathogenic fungus Entomophthora muscae.</title>
        <authorList>
            <person name="Elya C."/>
            <person name="Lovett B.R."/>
            <person name="Lee E."/>
            <person name="Macias A.M."/>
            <person name="Hajek A.E."/>
            <person name="De Bivort B.L."/>
            <person name="Kasson M.T."/>
            <person name="De Fine Licht H.H."/>
            <person name="Stajich J.E."/>
        </authorList>
    </citation>
    <scope>NUCLEOTIDE SEQUENCE</scope>
    <source>
        <strain evidence="1">Berkeley</strain>
    </source>
</reference>
<evidence type="ECO:0000313" key="1">
    <source>
        <dbReference type="EMBL" id="KAJ9075385.1"/>
    </source>
</evidence>
<comment type="caution">
    <text evidence="1">The sequence shown here is derived from an EMBL/GenBank/DDBJ whole genome shotgun (WGS) entry which is preliminary data.</text>
</comment>
<name>A0ACC2TKY9_9FUNG</name>
<protein>
    <submittedName>
        <fullName evidence="1">Uncharacterized protein</fullName>
    </submittedName>
</protein>
<sequence length="88" mass="9372">MGLVAVPIVGTFKNTKLNLITPTCGSNYSKFNPPTAAKKPQLVVGKRFQVYMAVGRSGPPFETSCIGASGQIRFSQPTVVCTPTPSKR</sequence>
<organism evidence="1 2">
    <name type="scientific">Entomophthora muscae</name>
    <dbReference type="NCBI Taxonomy" id="34485"/>
    <lineage>
        <taxon>Eukaryota</taxon>
        <taxon>Fungi</taxon>
        <taxon>Fungi incertae sedis</taxon>
        <taxon>Zoopagomycota</taxon>
        <taxon>Entomophthoromycotina</taxon>
        <taxon>Entomophthoromycetes</taxon>
        <taxon>Entomophthorales</taxon>
        <taxon>Entomophthoraceae</taxon>
        <taxon>Entomophthora</taxon>
    </lineage>
</organism>
<keyword evidence="2" id="KW-1185">Reference proteome</keyword>
<accession>A0ACC2TKY9</accession>
<dbReference type="Proteomes" id="UP001165960">
    <property type="component" value="Unassembled WGS sequence"/>
</dbReference>
<proteinExistence type="predicted"/>
<dbReference type="EMBL" id="QTSX02002489">
    <property type="protein sequence ID" value="KAJ9075385.1"/>
    <property type="molecule type" value="Genomic_DNA"/>
</dbReference>
<evidence type="ECO:0000313" key="2">
    <source>
        <dbReference type="Proteomes" id="UP001165960"/>
    </source>
</evidence>
<gene>
    <name evidence="1" type="ORF">DSO57_1036662</name>
</gene>